<keyword evidence="2" id="KW-1185">Reference proteome</keyword>
<dbReference type="RefSeq" id="WP_190014533.1">
    <property type="nucleotide sequence ID" value="NZ_FQZV01000040.1"/>
</dbReference>
<dbReference type="EMBL" id="FQZV01000040">
    <property type="protein sequence ID" value="SHJ76642.1"/>
    <property type="molecule type" value="Genomic_DNA"/>
</dbReference>
<gene>
    <name evidence="1" type="ORF">SAMN02745975_02823</name>
</gene>
<dbReference type="STRING" id="1121919.SAMN02745975_02823"/>
<sequence length="52" mass="6208">MLGWAAEEYLSMPILLIKMLMANKKRKMVYSGRKFILEKITGSIFYFFTLRK</sequence>
<evidence type="ECO:0000313" key="1">
    <source>
        <dbReference type="EMBL" id="SHJ76642.1"/>
    </source>
</evidence>
<proteinExistence type="predicted"/>
<accession>A0A1M6LZM7</accession>
<name>A0A1M6LZM7_9FIRM</name>
<protein>
    <submittedName>
        <fullName evidence="1">Uncharacterized protein</fullName>
    </submittedName>
</protein>
<dbReference type="AlphaFoldDB" id="A0A1M6LZM7"/>
<reference evidence="2" key="1">
    <citation type="submission" date="2016-11" db="EMBL/GenBank/DDBJ databases">
        <authorList>
            <person name="Varghese N."/>
            <person name="Submissions S."/>
        </authorList>
    </citation>
    <scope>NUCLEOTIDE SEQUENCE [LARGE SCALE GENOMIC DNA]</scope>
    <source>
        <strain evidence="2">DSM 17957</strain>
    </source>
</reference>
<organism evidence="1 2">
    <name type="scientific">Geosporobacter subterraneus DSM 17957</name>
    <dbReference type="NCBI Taxonomy" id="1121919"/>
    <lineage>
        <taxon>Bacteria</taxon>
        <taxon>Bacillati</taxon>
        <taxon>Bacillota</taxon>
        <taxon>Clostridia</taxon>
        <taxon>Peptostreptococcales</taxon>
        <taxon>Thermotaleaceae</taxon>
        <taxon>Geosporobacter</taxon>
    </lineage>
</organism>
<evidence type="ECO:0000313" key="2">
    <source>
        <dbReference type="Proteomes" id="UP000184536"/>
    </source>
</evidence>
<dbReference type="Proteomes" id="UP000184536">
    <property type="component" value="Unassembled WGS sequence"/>
</dbReference>